<evidence type="ECO:0000313" key="2">
    <source>
        <dbReference type="EMBL" id="MPN49452.1"/>
    </source>
</evidence>
<proteinExistence type="predicted"/>
<reference evidence="2" key="1">
    <citation type="submission" date="2019-08" db="EMBL/GenBank/DDBJ databases">
        <authorList>
            <person name="Kucharzyk K."/>
            <person name="Murdoch R.W."/>
            <person name="Higgins S."/>
            <person name="Loffler F."/>
        </authorList>
    </citation>
    <scope>NUCLEOTIDE SEQUENCE</scope>
</reference>
<feature type="compositionally biased region" description="Low complexity" evidence="1">
    <location>
        <begin position="89"/>
        <end position="100"/>
    </location>
</feature>
<name>A0A645IF43_9ZZZZ</name>
<accession>A0A645IF43</accession>
<sequence length="150" mass="15385">MCLCEEGACKRHQRVGDGHAQQHHGAGVDALRARHAGVGAGGANGQAAFGGEEPVHHQLGEDDDDDQHHGARPVIRQAFGLQDGEDGGVVDQGDVGAAHDAQVDGIQRNHHQDGGQQVHDLQPHIEPAGDDPCNGSGSGGGDGGDERVDA</sequence>
<dbReference type="AlphaFoldDB" id="A0A645IF43"/>
<comment type="caution">
    <text evidence="2">The sequence shown here is derived from an EMBL/GenBank/DDBJ whole genome shotgun (WGS) entry which is preliminary data.</text>
</comment>
<dbReference type="EMBL" id="VSSQ01112728">
    <property type="protein sequence ID" value="MPN49452.1"/>
    <property type="molecule type" value="Genomic_DNA"/>
</dbReference>
<protein>
    <submittedName>
        <fullName evidence="2">Uncharacterized protein</fullName>
    </submittedName>
</protein>
<organism evidence="2">
    <name type="scientific">bioreactor metagenome</name>
    <dbReference type="NCBI Taxonomy" id="1076179"/>
    <lineage>
        <taxon>unclassified sequences</taxon>
        <taxon>metagenomes</taxon>
        <taxon>ecological metagenomes</taxon>
    </lineage>
</organism>
<gene>
    <name evidence="2" type="ORF">SDC9_197073</name>
</gene>
<feature type="region of interest" description="Disordered" evidence="1">
    <location>
        <begin position="38"/>
        <end position="150"/>
    </location>
</feature>
<evidence type="ECO:0000256" key="1">
    <source>
        <dbReference type="SAM" id="MobiDB-lite"/>
    </source>
</evidence>